<evidence type="ECO:0000256" key="2">
    <source>
        <dbReference type="ARBA" id="ARBA00023125"/>
    </source>
</evidence>
<dbReference type="InterPro" id="IPR036390">
    <property type="entry name" value="WH_DNA-bd_sf"/>
</dbReference>
<feature type="domain" description="HTH gntR-type" evidence="4">
    <location>
        <begin position="15"/>
        <end position="83"/>
    </location>
</feature>
<protein>
    <submittedName>
        <fullName evidence="5">Transcriptional regulator, GntR family</fullName>
    </submittedName>
</protein>
<dbReference type="eggNOG" id="COG1725">
    <property type="taxonomic scope" value="Bacteria"/>
</dbReference>
<sequence length="345" mass="38131">MFTIDASSIDRSLPVPVGKQLYGLLSYVLSFGDMPKGVKLQSVRQLAAELDIAPMTVAEVYKRLRADGLVEIRPGLGAFTVYEPRRRDGVIAPASVLGPDIDSLLEKAEALGISPITLASMVQAQARLRKPRVHLDIVFVGIFEAPARDYVEQIRPTLAANDLISLLTFDHIRDNEEAREKCRNADLVLTFVHREVEMRSLVPDANILSLRFIPSERTRQALALLDPRTRVAAVTQLKDYIAIMRPSVREFAPHISDITVAWSYADDLADIVARCDVVIYASGADHVADLAGPNKRCFEYRHAPDPGVLENLLAPALAELRHNKIADAEAPAKVADITSRRTKTR</sequence>
<dbReference type="KEGG" id="ngg:RG540_PA06620"/>
<dbReference type="InterPro" id="IPR000524">
    <property type="entry name" value="Tscrpt_reg_HTH_GntR"/>
</dbReference>
<dbReference type="CDD" id="cd07377">
    <property type="entry name" value="WHTH_GntR"/>
    <property type="match status" value="1"/>
</dbReference>
<dbReference type="GO" id="GO:0003700">
    <property type="term" value="F:DNA-binding transcription factor activity"/>
    <property type="evidence" value="ECO:0007669"/>
    <property type="project" value="InterPro"/>
</dbReference>
<dbReference type="GO" id="GO:0003677">
    <property type="term" value="F:DNA binding"/>
    <property type="evidence" value="ECO:0007669"/>
    <property type="project" value="UniProtKB-KW"/>
</dbReference>
<dbReference type="SMART" id="SM00345">
    <property type="entry name" value="HTH_GNTR"/>
    <property type="match status" value="1"/>
</dbReference>
<gene>
    <name evidence="5" type="ORF">RG540_PA06620</name>
</gene>
<dbReference type="OrthoDB" id="7173258at2"/>
<keyword evidence="6" id="KW-1185">Reference proteome</keyword>
<dbReference type="PANTHER" id="PTHR38445:SF7">
    <property type="entry name" value="GNTR-FAMILY TRANSCRIPTIONAL REGULATOR"/>
    <property type="match status" value="1"/>
</dbReference>
<evidence type="ECO:0000256" key="3">
    <source>
        <dbReference type="ARBA" id="ARBA00023163"/>
    </source>
</evidence>
<accession>A0A068SYT5</accession>
<evidence type="ECO:0000313" key="6">
    <source>
        <dbReference type="Proteomes" id="UP000028181"/>
    </source>
</evidence>
<dbReference type="RefSeq" id="WP_041364773.1">
    <property type="nucleotide sequence ID" value="NZ_HG938354.1"/>
</dbReference>
<dbReference type="AlphaFoldDB" id="A0A068SYT5"/>
<dbReference type="Gene3D" id="1.10.10.10">
    <property type="entry name" value="Winged helix-like DNA-binding domain superfamily/Winged helix DNA-binding domain"/>
    <property type="match status" value="1"/>
</dbReference>
<dbReference type="PATRIC" id="fig|1028800.3.peg.5283"/>
<dbReference type="SUPFAM" id="SSF46785">
    <property type="entry name" value="Winged helix' DNA-binding domain"/>
    <property type="match status" value="1"/>
</dbReference>
<dbReference type="Proteomes" id="UP000028181">
    <property type="component" value="Plasmid pHAMBI540a"/>
</dbReference>
<keyword evidence="3" id="KW-0804">Transcription</keyword>
<evidence type="ECO:0000256" key="1">
    <source>
        <dbReference type="ARBA" id="ARBA00023015"/>
    </source>
</evidence>
<keyword evidence="1" id="KW-0805">Transcription regulation</keyword>
<dbReference type="Pfam" id="PF00392">
    <property type="entry name" value="GntR"/>
    <property type="match status" value="1"/>
</dbReference>
<evidence type="ECO:0000259" key="4">
    <source>
        <dbReference type="PROSITE" id="PS50949"/>
    </source>
</evidence>
<keyword evidence="2" id="KW-0238">DNA-binding</keyword>
<dbReference type="InterPro" id="IPR036388">
    <property type="entry name" value="WH-like_DNA-bd_sf"/>
</dbReference>
<organism evidence="5 6">
    <name type="scientific">Neorhizobium galegae bv. orientalis str. HAMBI 540</name>
    <dbReference type="NCBI Taxonomy" id="1028800"/>
    <lineage>
        <taxon>Bacteria</taxon>
        <taxon>Pseudomonadati</taxon>
        <taxon>Pseudomonadota</taxon>
        <taxon>Alphaproteobacteria</taxon>
        <taxon>Hyphomicrobiales</taxon>
        <taxon>Rhizobiaceae</taxon>
        <taxon>Rhizobium/Agrobacterium group</taxon>
        <taxon>Neorhizobium</taxon>
    </lineage>
</organism>
<evidence type="ECO:0000313" key="5">
    <source>
        <dbReference type="EMBL" id="CDN51338.1"/>
    </source>
</evidence>
<name>A0A068SYT5_NEOGA</name>
<dbReference type="PROSITE" id="PS50949">
    <property type="entry name" value="HTH_GNTR"/>
    <property type="match status" value="1"/>
</dbReference>
<proteinExistence type="predicted"/>
<dbReference type="HOGENOM" id="CLU_070035_0_0_5"/>
<dbReference type="EMBL" id="HG938354">
    <property type="protein sequence ID" value="CDN51338.1"/>
    <property type="molecule type" value="Genomic_DNA"/>
</dbReference>
<geneLocation type="plasmid" evidence="6">
    <name>II</name>
</geneLocation>
<reference evidence="6" key="1">
    <citation type="journal article" date="2014" name="BMC Genomics">
        <title>Genome sequencing of two Neorhizobium galegae strains reveals a noeT gene responsible for the unusual acetylation of the nodulation factors.</title>
        <authorList>
            <person name="Osterman J."/>
            <person name="Marsh J."/>
            <person name="Laine P.K."/>
            <person name="Zeng Z."/>
            <person name="Alatalo E."/>
            <person name="Sullivan J.T."/>
            <person name="Young J.P."/>
            <person name="Thomas-Oates J."/>
            <person name="Paulin L."/>
            <person name="Lindstrom K."/>
        </authorList>
    </citation>
    <scope>NUCLEOTIDE SEQUENCE [LARGE SCALE GENOMIC DNA]</scope>
    <source>
        <strain evidence="6">HAMBI 540</strain>
    </source>
</reference>
<dbReference type="GeneID" id="24260757"/>
<keyword evidence="5" id="KW-0614">Plasmid</keyword>
<dbReference type="PANTHER" id="PTHR38445">
    <property type="entry name" value="HTH-TYPE TRANSCRIPTIONAL REPRESSOR YTRA"/>
    <property type="match status" value="1"/>
</dbReference>